<evidence type="ECO:0008006" key="4">
    <source>
        <dbReference type="Google" id="ProtNLM"/>
    </source>
</evidence>
<dbReference type="EMBL" id="CP039852">
    <property type="protein sequence ID" value="QCZ93904.1"/>
    <property type="molecule type" value="Genomic_DNA"/>
</dbReference>
<name>A0A5B7YE47_9ALTE</name>
<keyword evidence="3" id="KW-1185">Reference proteome</keyword>
<geneLocation type="plasmid" evidence="2 3">
    <name>plas12</name>
</geneLocation>
<accession>A0A5B7YE47</accession>
<dbReference type="OrthoDB" id="6387468at2"/>
<reference evidence="1 3" key="1">
    <citation type="submission" date="2019-04" db="EMBL/GenBank/DDBJ databases">
        <title>Salinimonas iocasae sp. nov., a halophilic bacterium isolated from the outer tube casing of tubeworms in Okinawa Trough.</title>
        <authorList>
            <person name="Zhang H."/>
            <person name="Wang H."/>
            <person name="Li C."/>
        </authorList>
    </citation>
    <scope>NUCLEOTIDE SEQUENCE [LARGE SCALE GENOMIC DNA]</scope>
    <source>
        <strain evidence="1 3">KX18D6</strain>
        <plasmid evidence="2 3">plas12</plasmid>
    </source>
</reference>
<keyword evidence="2" id="KW-0614">Plasmid</keyword>
<dbReference type="AlphaFoldDB" id="A0A5B7YE47"/>
<evidence type="ECO:0000313" key="2">
    <source>
        <dbReference type="EMBL" id="QCZ95465.1"/>
    </source>
</evidence>
<dbReference type="KEGG" id="salk:FBQ74_18220"/>
<dbReference type="EMBL" id="CP039853">
    <property type="protein sequence ID" value="QCZ95465.1"/>
    <property type="molecule type" value="Genomic_DNA"/>
</dbReference>
<dbReference type="RefSeq" id="WP_139756646.1">
    <property type="nucleotide sequence ID" value="NZ_CP039852.1"/>
</dbReference>
<dbReference type="SUPFAM" id="SSF53448">
    <property type="entry name" value="Nucleotide-diphospho-sugar transferases"/>
    <property type="match status" value="1"/>
</dbReference>
<dbReference type="Proteomes" id="UP000304912">
    <property type="component" value="Plasmid plas12"/>
</dbReference>
<dbReference type="Proteomes" id="UP000304912">
    <property type="component" value="Chromosome"/>
</dbReference>
<dbReference type="Gene3D" id="3.90.550.10">
    <property type="entry name" value="Spore Coat Polysaccharide Biosynthesis Protein SpsA, Chain A"/>
    <property type="match status" value="1"/>
</dbReference>
<evidence type="ECO:0000313" key="3">
    <source>
        <dbReference type="Proteomes" id="UP000304912"/>
    </source>
</evidence>
<sequence>MNSNNSPHATPDIGALFVTFEMNQNLLRNVQSFSDTFTGQPALVIDNSSAQYKHTNPLEKSLHSVNSAARYINHTVNSRFAAYNQIRNLAATRYVVFRTDDDTFDERALASMLDQADIKTFAVTPHLFNGEKQWGTGYQHPLEAVIFERRFLLSLLPFSDKEGGDWDLLRRAFEIAEPEMIDIPVLEKVPHGRPGATS</sequence>
<proteinExistence type="predicted"/>
<protein>
    <recommendedName>
        <fullName evidence="4">Glycosyltransferase 2-like domain-containing protein</fullName>
    </recommendedName>
</protein>
<evidence type="ECO:0000313" key="1">
    <source>
        <dbReference type="EMBL" id="QCZ93904.1"/>
    </source>
</evidence>
<dbReference type="InterPro" id="IPR029044">
    <property type="entry name" value="Nucleotide-diphossugar_trans"/>
</dbReference>
<dbReference type="KEGG" id="salk:FBQ74_10580"/>
<organism evidence="1 3">
    <name type="scientific">Salinimonas iocasae</name>
    <dbReference type="NCBI Taxonomy" id="2572577"/>
    <lineage>
        <taxon>Bacteria</taxon>
        <taxon>Pseudomonadati</taxon>
        <taxon>Pseudomonadota</taxon>
        <taxon>Gammaproteobacteria</taxon>
        <taxon>Alteromonadales</taxon>
        <taxon>Alteromonadaceae</taxon>
        <taxon>Alteromonas/Salinimonas group</taxon>
        <taxon>Salinimonas</taxon>
    </lineage>
</organism>
<gene>
    <name evidence="1" type="ORF">FBQ74_10580</name>
    <name evidence="2" type="ORF">FBQ74_18220</name>
</gene>